<feature type="binding site" evidence="13 14">
    <location>
        <begin position="60"/>
        <end position="63"/>
    </location>
    <ligand>
        <name>substrate</name>
    </ligand>
</feature>
<dbReference type="Gene3D" id="3.40.50.1260">
    <property type="entry name" value="Phosphoglycerate kinase, N-terminal domain"/>
    <property type="match status" value="2"/>
</dbReference>
<dbReference type="RefSeq" id="WP_154519181.1">
    <property type="nucleotide sequence ID" value="NZ_VUMT01000009.1"/>
</dbReference>
<evidence type="ECO:0000313" key="17">
    <source>
        <dbReference type="EMBL" id="MSS63778.1"/>
    </source>
</evidence>
<dbReference type="UniPathway" id="UPA00109">
    <property type="reaction ID" value="UER00185"/>
</dbReference>
<dbReference type="PROSITE" id="PS00111">
    <property type="entry name" value="PGLYCERATE_KINASE"/>
    <property type="match status" value="1"/>
</dbReference>
<feature type="binding site" evidence="14">
    <location>
        <position position="154"/>
    </location>
    <ligand>
        <name>(2R)-3-phosphoglycerate</name>
        <dbReference type="ChEBI" id="CHEBI:58272"/>
    </ligand>
</feature>
<comment type="subcellular location">
    <subcellularLocation>
        <location evidence="2 13">Cytoplasm</location>
    </subcellularLocation>
</comment>
<dbReference type="PIRSF" id="PIRSF000724">
    <property type="entry name" value="Pgk"/>
    <property type="match status" value="1"/>
</dbReference>
<evidence type="ECO:0000256" key="9">
    <source>
        <dbReference type="ARBA" id="ARBA00022741"/>
    </source>
</evidence>
<dbReference type="EMBL" id="VUMT01000009">
    <property type="protein sequence ID" value="MSS63778.1"/>
    <property type="molecule type" value="Genomic_DNA"/>
</dbReference>
<comment type="subunit">
    <text evidence="13">Monomer.</text>
</comment>
<sequence>MLNKKSVDDINVKGKKVLVRCDFNVPLQDGKITDENRLVAALPTIKKLIADGGKIILCSHLGKPKGEPKPELSLAPVAVRLSELLGQPVKFAADKEVVGANAKAAVEAMQDGEVILLENTRYRAEETKNGEEFSKELASLADVFVNDAFGTAHRAHCSNVGVTKFIDTAVVGYLMQKEIDFLGNAVDNPERPFVAILGGAKVSSKISVINNLLDKVDTLIIGGGMAYTFMAAHGEEVGNSLLEEDYKQYALDMEKKAEEKGVKLLIPIDTVIADDFSNDANHKVVGRGEIPAGWEGLDIGPKTQELFANAIKDAKTVVWNGPMGCFEMPNFAAGTVAVAKAMADIDATTIIGGGDSAAAVNQLGFGDKMTHISTGGGASLEFLEGKELPGVAAANDK</sequence>
<dbReference type="EC" id="2.7.2.3" evidence="5 13"/>
<evidence type="ECO:0000256" key="6">
    <source>
        <dbReference type="ARBA" id="ARBA00016471"/>
    </source>
</evidence>
<dbReference type="AlphaFoldDB" id="A0A6L5Y002"/>
<dbReference type="GO" id="GO:0006094">
    <property type="term" value="P:gluconeogenesis"/>
    <property type="evidence" value="ECO:0007669"/>
    <property type="project" value="TreeGrafter"/>
</dbReference>
<reference evidence="17 18" key="1">
    <citation type="submission" date="2019-08" db="EMBL/GenBank/DDBJ databases">
        <title>In-depth cultivation of the pig gut microbiome towards novel bacterial diversity and tailored functional studies.</title>
        <authorList>
            <person name="Wylensek D."/>
            <person name="Hitch T.C.A."/>
            <person name="Clavel T."/>
        </authorList>
    </citation>
    <scope>NUCLEOTIDE SEQUENCE [LARGE SCALE GENOMIC DNA]</scope>
    <source>
        <strain evidence="17 18">WCA-693-APC-MOT-I</strain>
    </source>
</reference>
<keyword evidence="12 13" id="KW-0324">Glycolysis</keyword>
<feature type="binding site" evidence="13 14">
    <location>
        <begin position="22"/>
        <end position="24"/>
    </location>
    <ligand>
        <name>substrate</name>
    </ligand>
</feature>
<evidence type="ECO:0000256" key="11">
    <source>
        <dbReference type="ARBA" id="ARBA00022840"/>
    </source>
</evidence>
<dbReference type="PANTHER" id="PTHR11406">
    <property type="entry name" value="PHOSPHOGLYCERATE KINASE"/>
    <property type="match status" value="1"/>
</dbReference>
<gene>
    <name evidence="13" type="primary">pgk</name>
    <name evidence="17" type="ORF">FYJ58_07785</name>
</gene>
<protein>
    <recommendedName>
        <fullName evidence="6 13">Phosphoglycerate kinase</fullName>
        <ecNumber evidence="5 13">2.7.2.3</ecNumber>
    </recommendedName>
</protein>
<comment type="similarity">
    <text evidence="4 13 16">Belongs to the phosphoglycerate kinase family.</text>
</comment>
<feature type="binding site" evidence="14">
    <location>
        <position position="121"/>
    </location>
    <ligand>
        <name>(2R)-3-phosphoglycerate</name>
        <dbReference type="ChEBI" id="CHEBI:58272"/>
    </ligand>
</feature>
<keyword evidence="11 13" id="KW-0067">ATP-binding</keyword>
<keyword evidence="8 13" id="KW-0808">Transferase</keyword>
<evidence type="ECO:0000256" key="4">
    <source>
        <dbReference type="ARBA" id="ARBA00008982"/>
    </source>
</evidence>
<keyword evidence="18" id="KW-1185">Reference proteome</keyword>
<evidence type="ECO:0000256" key="10">
    <source>
        <dbReference type="ARBA" id="ARBA00022777"/>
    </source>
</evidence>
<feature type="binding site" evidence="14">
    <location>
        <position position="37"/>
    </location>
    <ligand>
        <name>(2R)-3-phosphoglycerate</name>
        <dbReference type="ChEBI" id="CHEBI:58272"/>
    </ligand>
</feature>
<evidence type="ECO:0000313" key="18">
    <source>
        <dbReference type="Proteomes" id="UP000482209"/>
    </source>
</evidence>
<evidence type="ECO:0000256" key="1">
    <source>
        <dbReference type="ARBA" id="ARBA00000642"/>
    </source>
</evidence>
<evidence type="ECO:0000256" key="15">
    <source>
        <dbReference type="PIRSR" id="PIRSR000724-2"/>
    </source>
</evidence>
<keyword evidence="9 13" id="KW-0547">Nucleotide-binding</keyword>
<proteinExistence type="inferred from homology"/>
<comment type="caution">
    <text evidence="17">The sequence shown here is derived from an EMBL/GenBank/DDBJ whole genome shotgun (WGS) entry which is preliminary data.</text>
</comment>
<evidence type="ECO:0000256" key="5">
    <source>
        <dbReference type="ARBA" id="ARBA00013061"/>
    </source>
</evidence>
<evidence type="ECO:0000256" key="14">
    <source>
        <dbReference type="PIRSR" id="PIRSR000724-1"/>
    </source>
</evidence>
<dbReference type="CDD" id="cd00318">
    <property type="entry name" value="Phosphoglycerate_kinase"/>
    <property type="match status" value="1"/>
</dbReference>
<dbReference type="InterPro" id="IPR015911">
    <property type="entry name" value="Phosphoglycerate_kinase_CS"/>
</dbReference>
<organism evidence="17 18">
    <name type="scientific">Velocimicrobium porci</name>
    <dbReference type="NCBI Taxonomy" id="2606634"/>
    <lineage>
        <taxon>Bacteria</taxon>
        <taxon>Bacillati</taxon>
        <taxon>Bacillota</taxon>
        <taxon>Clostridia</taxon>
        <taxon>Lachnospirales</taxon>
        <taxon>Lachnospiraceae</taxon>
        <taxon>Velocimicrobium</taxon>
    </lineage>
</organism>
<accession>A0A6L5Y002</accession>
<evidence type="ECO:0000256" key="12">
    <source>
        <dbReference type="ARBA" id="ARBA00023152"/>
    </source>
</evidence>
<evidence type="ECO:0000256" key="2">
    <source>
        <dbReference type="ARBA" id="ARBA00004496"/>
    </source>
</evidence>
<evidence type="ECO:0000256" key="3">
    <source>
        <dbReference type="ARBA" id="ARBA00004838"/>
    </source>
</evidence>
<evidence type="ECO:0000256" key="13">
    <source>
        <dbReference type="HAMAP-Rule" id="MF_00145"/>
    </source>
</evidence>
<dbReference type="InterPro" id="IPR015824">
    <property type="entry name" value="Phosphoglycerate_kinase_N"/>
</dbReference>
<dbReference type="InterPro" id="IPR001576">
    <property type="entry name" value="Phosphoglycerate_kinase"/>
</dbReference>
<feature type="binding site" evidence="13">
    <location>
        <position position="37"/>
    </location>
    <ligand>
        <name>substrate</name>
    </ligand>
</feature>
<dbReference type="Pfam" id="PF00162">
    <property type="entry name" value="PGK"/>
    <property type="match status" value="1"/>
</dbReference>
<feature type="binding site" evidence="13 15">
    <location>
        <position position="205"/>
    </location>
    <ligand>
        <name>ATP</name>
        <dbReference type="ChEBI" id="CHEBI:30616"/>
    </ligand>
</feature>
<dbReference type="Proteomes" id="UP000482209">
    <property type="component" value="Unassembled WGS sequence"/>
</dbReference>
<feature type="binding site" evidence="13 15">
    <location>
        <begin position="353"/>
        <end position="356"/>
    </location>
    <ligand>
        <name>ATP</name>
        <dbReference type="ChEBI" id="CHEBI:30616"/>
    </ligand>
</feature>
<dbReference type="InterPro" id="IPR036043">
    <property type="entry name" value="Phosphoglycerate_kinase_sf"/>
</dbReference>
<name>A0A6L5Y002_9FIRM</name>
<dbReference type="GO" id="GO:0006096">
    <property type="term" value="P:glycolytic process"/>
    <property type="evidence" value="ECO:0007669"/>
    <property type="project" value="UniProtKB-UniRule"/>
</dbReference>
<dbReference type="GO" id="GO:0004618">
    <property type="term" value="F:phosphoglycerate kinase activity"/>
    <property type="evidence" value="ECO:0007669"/>
    <property type="project" value="UniProtKB-UniRule"/>
</dbReference>
<dbReference type="GO" id="GO:0043531">
    <property type="term" value="F:ADP binding"/>
    <property type="evidence" value="ECO:0007669"/>
    <property type="project" value="TreeGrafter"/>
</dbReference>
<evidence type="ECO:0000256" key="16">
    <source>
        <dbReference type="RuleBase" id="RU000532"/>
    </source>
</evidence>
<comment type="pathway">
    <text evidence="3 13">Carbohydrate degradation; glycolysis; pyruvate from D-glyceraldehyde 3-phosphate: step 2/5.</text>
</comment>
<feature type="binding site" evidence="13">
    <location>
        <position position="154"/>
    </location>
    <ligand>
        <name>substrate</name>
    </ligand>
</feature>
<dbReference type="GO" id="GO:0005524">
    <property type="term" value="F:ATP binding"/>
    <property type="evidence" value="ECO:0007669"/>
    <property type="project" value="UniProtKB-KW"/>
</dbReference>
<keyword evidence="10 13" id="KW-0418">Kinase</keyword>
<feature type="binding site" evidence="13">
    <location>
        <position position="296"/>
    </location>
    <ligand>
        <name>ATP</name>
        <dbReference type="ChEBI" id="CHEBI:30616"/>
    </ligand>
</feature>
<dbReference type="GO" id="GO:0005829">
    <property type="term" value="C:cytosol"/>
    <property type="evidence" value="ECO:0007669"/>
    <property type="project" value="TreeGrafter"/>
</dbReference>
<keyword evidence="7 13" id="KW-0963">Cytoplasm</keyword>
<dbReference type="PANTHER" id="PTHR11406:SF23">
    <property type="entry name" value="PHOSPHOGLYCERATE KINASE 1, CHLOROPLASTIC-RELATED"/>
    <property type="match status" value="1"/>
</dbReference>
<dbReference type="HAMAP" id="MF_00145">
    <property type="entry name" value="Phosphoglyc_kinase"/>
    <property type="match status" value="1"/>
</dbReference>
<dbReference type="SUPFAM" id="SSF53748">
    <property type="entry name" value="Phosphoglycerate kinase"/>
    <property type="match status" value="1"/>
</dbReference>
<evidence type="ECO:0000256" key="8">
    <source>
        <dbReference type="ARBA" id="ARBA00022679"/>
    </source>
</evidence>
<dbReference type="FunFam" id="3.40.50.1260:FF:000007">
    <property type="entry name" value="Phosphoglycerate kinase"/>
    <property type="match status" value="1"/>
</dbReference>
<dbReference type="PRINTS" id="PR00477">
    <property type="entry name" value="PHGLYCKINASE"/>
</dbReference>
<comment type="catalytic activity">
    <reaction evidence="1 13 16">
        <text>(2R)-3-phosphoglycerate + ATP = (2R)-3-phospho-glyceroyl phosphate + ADP</text>
        <dbReference type="Rhea" id="RHEA:14801"/>
        <dbReference type="ChEBI" id="CHEBI:30616"/>
        <dbReference type="ChEBI" id="CHEBI:57604"/>
        <dbReference type="ChEBI" id="CHEBI:58272"/>
        <dbReference type="ChEBI" id="CHEBI:456216"/>
        <dbReference type="EC" id="2.7.2.3"/>
    </reaction>
</comment>
<feature type="binding site" evidence="13">
    <location>
        <position position="121"/>
    </location>
    <ligand>
        <name>substrate</name>
    </ligand>
</feature>
<evidence type="ECO:0000256" key="7">
    <source>
        <dbReference type="ARBA" id="ARBA00022490"/>
    </source>
</evidence>
<dbReference type="FunFam" id="3.40.50.1260:FF:000008">
    <property type="entry name" value="Phosphoglycerate kinase"/>
    <property type="match status" value="1"/>
</dbReference>
<feature type="binding site" evidence="13 15">
    <location>
        <position position="327"/>
    </location>
    <ligand>
        <name>ATP</name>
        <dbReference type="ChEBI" id="CHEBI:30616"/>
    </ligand>
</feature>